<evidence type="ECO:0000256" key="6">
    <source>
        <dbReference type="ARBA" id="ARBA00022505"/>
    </source>
</evidence>
<comment type="function">
    <text evidence="3 16">Nitrate reductase is a key enzyme involved in the first step of nitrate assimilation in plants, fungi and bacteria.</text>
</comment>
<dbReference type="SMART" id="SM01117">
    <property type="entry name" value="Cyt-b5"/>
    <property type="match status" value="1"/>
</dbReference>
<dbReference type="PANTHER" id="PTHR19372">
    <property type="entry name" value="SULFITE REDUCTASE"/>
    <property type="match status" value="1"/>
</dbReference>
<reference evidence="21" key="2">
    <citation type="submission" date="2017-06" db="EMBL/GenBank/DDBJ databases">
        <title>WGS assembly of Brachypodium distachyon.</title>
        <authorList>
            <consortium name="The International Brachypodium Initiative"/>
            <person name="Lucas S."/>
            <person name="Harmon-Smith M."/>
            <person name="Lail K."/>
            <person name="Tice H."/>
            <person name="Grimwood J."/>
            <person name="Bruce D."/>
            <person name="Barry K."/>
            <person name="Shu S."/>
            <person name="Lindquist E."/>
            <person name="Wang M."/>
            <person name="Pitluck S."/>
            <person name="Vogel J.P."/>
            <person name="Garvin D.F."/>
            <person name="Mockler T.C."/>
            <person name="Schmutz J."/>
            <person name="Rokhsar D."/>
            <person name="Bevan M.W."/>
        </authorList>
    </citation>
    <scope>NUCLEOTIDE SEQUENCE</scope>
    <source>
        <strain evidence="21">Bd21</strain>
    </source>
</reference>
<comment type="subunit">
    <text evidence="5">Homodimer.</text>
</comment>
<dbReference type="CDD" id="cd06183">
    <property type="entry name" value="cyt_b5_reduct_like"/>
    <property type="match status" value="1"/>
</dbReference>
<dbReference type="eggNOG" id="KOG0534">
    <property type="taxonomic scope" value="Eukaryota"/>
</dbReference>
<dbReference type="GO" id="GO:0071949">
    <property type="term" value="F:FAD binding"/>
    <property type="evidence" value="ECO:0000318"/>
    <property type="project" value="GO_Central"/>
</dbReference>
<evidence type="ECO:0000256" key="12">
    <source>
        <dbReference type="ARBA" id="ARBA00023004"/>
    </source>
</evidence>
<evidence type="ECO:0000256" key="9">
    <source>
        <dbReference type="ARBA" id="ARBA00022723"/>
    </source>
</evidence>
<evidence type="ECO:0000256" key="2">
    <source>
        <dbReference type="ARBA" id="ARBA00001974"/>
    </source>
</evidence>
<dbReference type="Pfam" id="PF03404">
    <property type="entry name" value="Mo-co_dimer"/>
    <property type="match status" value="1"/>
</dbReference>
<dbReference type="PROSITE" id="PS00191">
    <property type="entry name" value="CYTOCHROME_B5_1"/>
    <property type="match status" value="1"/>
</dbReference>
<dbReference type="GO" id="GO:0050464">
    <property type="term" value="F:nitrate reductase (NADPH) activity"/>
    <property type="evidence" value="ECO:0007669"/>
    <property type="project" value="InterPro"/>
</dbReference>
<dbReference type="OMA" id="LRWCGVM"/>
<comment type="cofactor">
    <cofactor evidence="1">
        <name>heme</name>
        <dbReference type="ChEBI" id="CHEBI:30413"/>
    </cofactor>
</comment>
<dbReference type="CDD" id="cd02112">
    <property type="entry name" value="eukary_NR_Moco"/>
    <property type="match status" value="1"/>
</dbReference>
<dbReference type="GO" id="GO:0030151">
    <property type="term" value="F:molybdenum ion binding"/>
    <property type="evidence" value="ECO:0007669"/>
    <property type="project" value="InterPro"/>
</dbReference>
<feature type="domain" description="Cytochrome b5 heme-binding" evidence="19">
    <location>
        <begin position="523"/>
        <end position="598"/>
    </location>
</feature>
<evidence type="ECO:0000256" key="13">
    <source>
        <dbReference type="ARBA" id="ARBA00023027"/>
    </source>
</evidence>
<dbReference type="FunFam" id="3.40.50.80:FF:000025">
    <property type="entry name" value="Nitrate reductase [NADH]"/>
    <property type="match status" value="1"/>
</dbReference>
<dbReference type="PIRSF" id="PIRSF000233">
    <property type="entry name" value="Nitr_rd_NADH"/>
    <property type="match status" value="1"/>
</dbReference>
<sequence>MATTVDYNRQASTHPWPSNAQPNNKLTFDLFSSNSGGNHREYSDSDDEDNIPPDWRSLYRPRLEVDPPVRDPRDEATSDAWVRRHPALVRLTGKHPFNSEPPLPRLMSHGFITPAPLHYVRNHGAVPKADWATWTVEITGLVKRPMKLTMEQLATEFEAVEFPVTLVCAGNRRKEQNMVRQSVGFNWGPGAVSTSVWRGARLRDVLRRCGVMGRSGDSGAHNVCFEGAEDLPGGGGCKYGTSLRRAVAMDPARDVILAYMQNGEPLAPDHGFPVRVIVPGFIGGRMVKWLKRIVVACNESESYYHYRDNRVLPSHVDAELANAEAWWYKPECMINELNINSVIATPGHDEVLPINALTTQKPYTMKGYAYSGGGRKVTRVEVTLDGGETWQVCALEHPERPTKYGKYWCWCFWSVEVEVLELLGAKEMAVRAWDEAMNTQPEKLIWNLMGMMNNCWFRVKINVCRPHKGEIGLVFEHPTQPGNQPGGWMARQKHMDTSTSETSQGTLKRSTSTPFMAVAAANSRYYAMSEVRRHASRESAWIVVHGHVYDCTGFLKDHPGGADSILINAGTDCTEEFDAIHSAKARGLLEMYRVGELIATGADYSSPQSSHADLNAIAEPPPTVVPQQVIISSSSSSAVALANPREKVRCKLVGKKSVSRNVRLFRLALPSPDQKLGLPVGKHVYVCATTGGKLCMRAYTPTSSPEESGHVELLIKIYFKGEDPKFPGGGLMSQHLESLPLGACVDIKGPVGHIEYLGRGEFVVGGERRVARRLAMVAGGTGITPVYQVIQAVLGDEEDGTEMHLVYANRTEDDMLLREEIDRWAAEHPGRLKVWYVVSNVARPEDSWEYGVGRVDERVLREHLPLGGDGETLALVCGPPAMIECTVRPALEKMGYDLDKSCLVF</sequence>
<dbReference type="Gene3D" id="3.40.50.80">
    <property type="entry name" value="Nucleotide-binding domain of ferredoxin-NADP reductase (FNR) module"/>
    <property type="match status" value="1"/>
</dbReference>
<dbReference type="FunFam" id="2.60.40.650:FF:000001">
    <property type="entry name" value="Nitrate reductase"/>
    <property type="match status" value="1"/>
</dbReference>
<evidence type="ECO:0000256" key="1">
    <source>
        <dbReference type="ARBA" id="ARBA00001971"/>
    </source>
</evidence>
<dbReference type="PROSITE" id="PS50255">
    <property type="entry name" value="CYTOCHROME_B5_2"/>
    <property type="match status" value="1"/>
</dbReference>
<keyword evidence="6 17" id="KW-0500">Molybdenum</keyword>
<dbReference type="OrthoDB" id="432685at2759"/>
<dbReference type="Gene3D" id="2.60.40.650">
    <property type="match status" value="1"/>
</dbReference>
<dbReference type="PANTHER" id="PTHR19372:SF7">
    <property type="entry name" value="SULFITE OXIDASE, MITOCHONDRIAL"/>
    <property type="match status" value="1"/>
</dbReference>
<evidence type="ECO:0000256" key="7">
    <source>
        <dbReference type="ARBA" id="ARBA00022617"/>
    </source>
</evidence>
<evidence type="ECO:0000256" key="5">
    <source>
        <dbReference type="ARBA" id="ARBA00011738"/>
    </source>
</evidence>
<dbReference type="GO" id="GO:0020037">
    <property type="term" value="F:heme binding"/>
    <property type="evidence" value="ECO:0007669"/>
    <property type="project" value="InterPro"/>
</dbReference>
<keyword evidence="23" id="KW-1185">Reference proteome</keyword>
<dbReference type="SUPFAM" id="SSF81296">
    <property type="entry name" value="E set domains"/>
    <property type="match status" value="1"/>
</dbReference>
<gene>
    <name evidence="22" type="primary">LOC100827784</name>
    <name evidence="21" type="ORF">BRADI_3g57680v3</name>
</gene>
<dbReference type="AlphaFoldDB" id="I1IER4"/>
<comment type="similarity">
    <text evidence="4 16">Belongs to the nitrate reductase family.</text>
</comment>
<comment type="cofactor">
    <cofactor evidence="17">
        <name>Mo-molybdopterin</name>
        <dbReference type="ChEBI" id="CHEBI:71302"/>
    </cofactor>
    <text evidence="17">Binds 1 Mo-molybdopterin (Mo-MPT) cofactor per subunit.</text>
</comment>
<dbReference type="FunCoup" id="I1IER4">
    <property type="interactions" value="17"/>
</dbReference>
<dbReference type="SUPFAM" id="SSF56524">
    <property type="entry name" value="Oxidoreductase molybdopterin-binding domain"/>
    <property type="match status" value="1"/>
</dbReference>
<dbReference type="InterPro" id="IPR014756">
    <property type="entry name" value="Ig_E-set"/>
</dbReference>
<name>I1IER4_BRADI</name>
<dbReference type="InterPro" id="IPR018506">
    <property type="entry name" value="Cyt_B5_heme-BS"/>
</dbReference>
<dbReference type="SUPFAM" id="SSF55856">
    <property type="entry name" value="Cytochrome b5-like heme/steroid binding domain"/>
    <property type="match status" value="1"/>
</dbReference>
<dbReference type="InterPro" id="IPR008333">
    <property type="entry name" value="Cbr1-like_FAD-bd_dom"/>
</dbReference>
<dbReference type="Pfam" id="PF00175">
    <property type="entry name" value="NAD_binding_1"/>
    <property type="match status" value="1"/>
</dbReference>
<dbReference type="SUPFAM" id="SSF52343">
    <property type="entry name" value="Ferredoxin reductase-like, C-terminal NADP-linked domain"/>
    <property type="match status" value="1"/>
</dbReference>
<dbReference type="PROSITE" id="PS51384">
    <property type="entry name" value="FAD_FR"/>
    <property type="match status" value="1"/>
</dbReference>
<dbReference type="GO" id="GO:0043546">
    <property type="term" value="F:molybdopterin cofactor binding"/>
    <property type="evidence" value="ECO:0007669"/>
    <property type="project" value="InterPro"/>
</dbReference>
<feature type="compositionally biased region" description="Polar residues" evidence="18">
    <location>
        <begin position="1"/>
        <end position="37"/>
    </location>
</feature>
<keyword evidence="8" id="KW-0285">Flavoprotein</keyword>
<reference evidence="22" key="3">
    <citation type="submission" date="2018-08" db="UniProtKB">
        <authorList>
            <consortium name="EnsemblPlants"/>
        </authorList>
    </citation>
    <scope>IDENTIFICATION</scope>
    <source>
        <strain evidence="22">cv. Bd21</strain>
    </source>
</reference>
<evidence type="ECO:0000256" key="4">
    <source>
        <dbReference type="ARBA" id="ARBA00006253"/>
    </source>
</evidence>
<keyword evidence="9 17" id="KW-0479">Metal-binding</keyword>
<dbReference type="GO" id="GO:0009416">
    <property type="term" value="P:response to light stimulus"/>
    <property type="evidence" value="ECO:0007669"/>
    <property type="project" value="UniProtKB-ARBA"/>
</dbReference>
<dbReference type="Gene3D" id="2.40.30.10">
    <property type="entry name" value="Translation factors"/>
    <property type="match status" value="1"/>
</dbReference>
<dbReference type="Pfam" id="PF00174">
    <property type="entry name" value="Oxidored_molyb"/>
    <property type="match status" value="1"/>
</dbReference>
<dbReference type="GO" id="GO:0031090">
    <property type="term" value="C:organelle membrane"/>
    <property type="evidence" value="ECO:0007669"/>
    <property type="project" value="UniProtKB-ARBA"/>
</dbReference>
<dbReference type="SUPFAM" id="SSF63380">
    <property type="entry name" value="Riboflavin synthase domain-like"/>
    <property type="match status" value="1"/>
</dbReference>
<dbReference type="PRINTS" id="PR00363">
    <property type="entry name" value="CYTOCHROMEB5"/>
</dbReference>
<keyword evidence="10" id="KW-0274">FAD</keyword>
<evidence type="ECO:0000256" key="10">
    <source>
        <dbReference type="ARBA" id="ARBA00022827"/>
    </source>
</evidence>
<dbReference type="InterPro" id="IPR012137">
    <property type="entry name" value="Nitr_rd_NADH"/>
</dbReference>
<dbReference type="GeneID" id="100827784"/>
<dbReference type="STRING" id="15368.I1IER4"/>
<evidence type="ECO:0000256" key="17">
    <source>
        <dbReference type="PIRSR" id="PIRSR000233-1"/>
    </source>
</evidence>
<dbReference type="PRINTS" id="PR00407">
    <property type="entry name" value="EUMOPTERIN"/>
</dbReference>
<dbReference type="InterPro" id="IPR000572">
    <property type="entry name" value="OxRdtase_Mopterin-bd_dom"/>
</dbReference>
<dbReference type="PRINTS" id="PR00406">
    <property type="entry name" value="CYTB5RDTASE"/>
</dbReference>
<dbReference type="Gene3D" id="3.10.120.10">
    <property type="entry name" value="Cytochrome b5-like heme/steroid binding domain"/>
    <property type="match status" value="1"/>
</dbReference>
<evidence type="ECO:0000256" key="15">
    <source>
        <dbReference type="ARBA" id="ARBA00023157"/>
    </source>
</evidence>
<dbReference type="Proteomes" id="UP000008810">
    <property type="component" value="Chromosome 3"/>
</dbReference>
<evidence type="ECO:0000313" key="22">
    <source>
        <dbReference type="EnsemblPlants" id="KQK01703"/>
    </source>
</evidence>
<dbReference type="InterPro" id="IPR008335">
    <property type="entry name" value="Mopterin_OxRdtase_euk"/>
</dbReference>
<dbReference type="InterPro" id="IPR039261">
    <property type="entry name" value="FNR_nucleotide-bd"/>
</dbReference>
<keyword evidence="12" id="KW-0408">Iron</keyword>
<dbReference type="InterPro" id="IPR001709">
    <property type="entry name" value="Flavoprot_Pyr_Nucl_cyt_Rdtase"/>
</dbReference>
<dbReference type="Gramene" id="KQK01703">
    <property type="protein sequence ID" value="KQK01703"/>
    <property type="gene ID" value="BRADI_3g57680v3"/>
</dbReference>
<dbReference type="GO" id="GO:0006809">
    <property type="term" value="P:nitric oxide biosynthetic process"/>
    <property type="evidence" value="ECO:0000318"/>
    <property type="project" value="GO_Central"/>
</dbReference>
<dbReference type="Pfam" id="PF00173">
    <property type="entry name" value="Cyt-b5"/>
    <property type="match status" value="1"/>
</dbReference>
<protein>
    <recommendedName>
        <fullName evidence="16">Nitrate reductase</fullName>
    </recommendedName>
</protein>
<keyword evidence="14 16" id="KW-0534">Nitrate assimilation</keyword>
<evidence type="ECO:0000256" key="18">
    <source>
        <dbReference type="SAM" id="MobiDB-lite"/>
    </source>
</evidence>
<organism evidence="21">
    <name type="scientific">Brachypodium distachyon</name>
    <name type="common">Purple false brome</name>
    <name type="synonym">Trachynia distachya</name>
    <dbReference type="NCBI Taxonomy" id="15368"/>
    <lineage>
        <taxon>Eukaryota</taxon>
        <taxon>Viridiplantae</taxon>
        <taxon>Streptophyta</taxon>
        <taxon>Embryophyta</taxon>
        <taxon>Tracheophyta</taxon>
        <taxon>Spermatophyta</taxon>
        <taxon>Magnoliopsida</taxon>
        <taxon>Liliopsida</taxon>
        <taxon>Poales</taxon>
        <taxon>Poaceae</taxon>
        <taxon>BOP clade</taxon>
        <taxon>Pooideae</taxon>
        <taxon>Stipodae</taxon>
        <taxon>Brachypodieae</taxon>
        <taxon>Brachypodium</taxon>
    </lineage>
</organism>
<dbReference type="Gene3D" id="3.90.420.10">
    <property type="entry name" value="Oxidoreductase, molybdopterin-binding domain"/>
    <property type="match status" value="1"/>
</dbReference>
<dbReference type="eggNOG" id="KOG0535">
    <property type="taxonomic scope" value="Eukaryota"/>
</dbReference>
<evidence type="ECO:0000256" key="14">
    <source>
        <dbReference type="ARBA" id="ARBA00023063"/>
    </source>
</evidence>
<evidence type="ECO:0000256" key="3">
    <source>
        <dbReference type="ARBA" id="ARBA00003838"/>
    </source>
</evidence>
<evidence type="ECO:0000256" key="8">
    <source>
        <dbReference type="ARBA" id="ARBA00022630"/>
    </source>
</evidence>
<dbReference type="InterPro" id="IPR036400">
    <property type="entry name" value="Cyt_B5-like_heme/steroid_sf"/>
</dbReference>
<dbReference type="FunFam" id="3.10.120.10:FF:000007">
    <property type="entry name" value="Sulfite oxidase, mitochondrial"/>
    <property type="match status" value="1"/>
</dbReference>
<comment type="cofactor">
    <cofactor evidence="2">
        <name>FAD</name>
        <dbReference type="ChEBI" id="CHEBI:57692"/>
    </cofactor>
</comment>
<dbReference type="EnsemblPlants" id="KQK01703">
    <property type="protein sequence ID" value="KQK01703"/>
    <property type="gene ID" value="BRADI_3g57680v3"/>
</dbReference>
<dbReference type="PROSITE" id="PS00559">
    <property type="entry name" value="MOLYBDOPTERIN_EUK"/>
    <property type="match status" value="1"/>
</dbReference>
<evidence type="ECO:0000256" key="16">
    <source>
        <dbReference type="PIRNR" id="PIRNR000233"/>
    </source>
</evidence>
<keyword evidence="7" id="KW-0349">Heme</keyword>
<dbReference type="InterPro" id="IPR017927">
    <property type="entry name" value="FAD-bd_FR_type"/>
</dbReference>
<dbReference type="GO" id="GO:0009703">
    <property type="term" value="F:nitrate reductase (NADH) activity"/>
    <property type="evidence" value="ECO:0000318"/>
    <property type="project" value="GO_Central"/>
</dbReference>
<dbReference type="GO" id="GO:0004128">
    <property type="term" value="F:cytochrome-b5 reductase activity, acting on NAD(P)H"/>
    <property type="evidence" value="ECO:0000318"/>
    <property type="project" value="GO_Central"/>
</dbReference>
<dbReference type="RefSeq" id="XP_003570548.1">
    <property type="nucleotide sequence ID" value="XM_003570500.4"/>
</dbReference>
<keyword evidence="15" id="KW-1015">Disulfide bond</keyword>
<dbReference type="GO" id="GO:0042128">
    <property type="term" value="P:nitrate assimilation"/>
    <property type="evidence" value="ECO:0000318"/>
    <property type="project" value="GO_Central"/>
</dbReference>
<dbReference type="KEGG" id="bdi:100827784"/>
<feature type="domain" description="FAD-binding FR-type" evidence="20">
    <location>
        <begin position="645"/>
        <end position="757"/>
    </location>
</feature>
<evidence type="ECO:0000313" key="23">
    <source>
        <dbReference type="Proteomes" id="UP000008810"/>
    </source>
</evidence>
<dbReference type="InterPro" id="IPR022407">
    <property type="entry name" value="OxRdtase_Mopterin_BS"/>
</dbReference>
<evidence type="ECO:0000313" key="21">
    <source>
        <dbReference type="EMBL" id="KQK01703.1"/>
    </source>
</evidence>
<keyword evidence="13" id="KW-0520">NAD</keyword>
<dbReference type="InterPro" id="IPR001433">
    <property type="entry name" value="OxRdtase_FAD/NAD-bd"/>
</dbReference>
<dbReference type="FunFam" id="3.90.420.10:FF:000003">
    <property type="entry name" value="Nitrate reductase"/>
    <property type="match status" value="1"/>
</dbReference>
<dbReference type="InterPro" id="IPR036374">
    <property type="entry name" value="OxRdtase_Mopterin-bd_sf"/>
</dbReference>
<dbReference type="eggNOG" id="KOG0537">
    <property type="taxonomic scope" value="Eukaryota"/>
</dbReference>
<dbReference type="FunFam" id="2.40.30.10:FF:000021">
    <property type="entry name" value="NADH-cytochrome b5 reductase"/>
    <property type="match status" value="1"/>
</dbReference>
<reference evidence="21 22" key="1">
    <citation type="journal article" date="2010" name="Nature">
        <title>Genome sequencing and analysis of the model grass Brachypodium distachyon.</title>
        <authorList>
            <consortium name="International Brachypodium Initiative"/>
        </authorList>
    </citation>
    <scope>NUCLEOTIDE SEQUENCE [LARGE SCALE GENOMIC DNA]</scope>
    <source>
        <strain evidence="21 22">Bd21</strain>
    </source>
</reference>
<proteinExistence type="inferred from homology"/>
<keyword evidence="11" id="KW-0560">Oxidoreductase</keyword>
<evidence type="ECO:0000259" key="20">
    <source>
        <dbReference type="PROSITE" id="PS51384"/>
    </source>
</evidence>
<evidence type="ECO:0000259" key="19">
    <source>
        <dbReference type="PROSITE" id="PS50255"/>
    </source>
</evidence>
<evidence type="ECO:0000256" key="11">
    <source>
        <dbReference type="ARBA" id="ARBA00023002"/>
    </source>
</evidence>
<dbReference type="InterPro" id="IPR001199">
    <property type="entry name" value="Cyt_B5-like_heme/steroid-bd"/>
</dbReference>
<dbReference type="InterPro" id="IPR005066">
    <property type="entry name" value="MoCF_OxRdtse_dimer"/>
</dbReference>
<dbReference type="PRINTS" id="PR00371">
    <property type="entry name" value="FPNCR"/>
</dbReference>
<accession>I1IER4</accession>
<dbReference type="EMBL" id="CM000882">
    <property type="protein sequence ID" value="KQK01703.1"/>
    <property type="molecule type" value="Genomic_DNA"/>
</dbReference>
<feature type="region of interest" description="Disordered" evidence="18">
    <location>
        <begin position="1"/>
        <end position="59"/>
    </location>
</feature>
<dbReference type="InterPro" id="IPR017938">
    <property type="entry name" value="Riboflavin_synthase-like_b-brl"/>
</dbReference>
<dbReference type="HOGENOM" id="CLU_003827_4_1_1"/>
<feature type="binding site" evidence="17">
    <location>
        <position position="168"/>
    </location>
    <ligand>
        <name>Mo-molybdopterin</name>
        <dbReference type="ChEBI" id="CHEBI:71302"/>
    </ligand>
    <ligandPart>
        <name>Mo</name>
        <dbReference type="ChEBI" id="CHEBI:28685"/>
    </ligandPart>
</feature>
<dbReference type="Pfam" id="PF00970">
    <property type="entry name" value="FAD_binding_6"/>
    <property type="match status" value="1"/>
</dbReference>